<dbReference type="EMBL" id="JAAIUW010000008">
    <property type="protein sequence ID" value="KAF7822007.1"/>
    <property type="molecule type" value="Genomic_DNA"/>
</dbReference>
<gene>
    <name evidence="1" type="ORF">G2W53_027462</name>
</gene>
<dbReference type="Proteomes" id="UP000634136">
    <property type="component" value="Unassembled WGS sequence"/>
</dbReference>
<evidence type="ECO:0000313" key="1">
    <source>
        <dbReference type="EMBL" id="KAF7822007.1"/>
    </source>
</evidence>
<protein>
    <submittedName>
        <fullName evidence="1">Uncharacterized protein</fullName>
    </submittedName>
</protein>
<sequence length="163" mass="17971">MDRLCKSELADDSVGILAIDSKPINLVTIPRGERIEVSDLIGRVNGKSMRAEDSVEDAGETTCGGFLGGAHDSTWSMCHMMTQMLLQLKYASIGAIGGNVDVVKVVNALGMDTVVPSLQFIKHNPIIGLFDEMMLNQFDFVGLRREKLREYQKDVKRVNELLA</sequence>
<proteinExistence type="predicted"/>
<evidence type="ECO:0000313" key="2">
    <source>
        <dbReference type="Proteomes" id="UP000634136"/>
    </source>
</evidence>
<keyword evidence="2" id="KW-1185">Reference proteome</keyword>
<name>A0A834WGM5_9FABA</name>
<organism evidence="1 2">
    <name type="scientific">Senna tora</name>
    <dbReference type="NCBI Taxonomy" id="362788"/>
    <lineage>
        <taxon>Eukaryota</taxon>
        <taxon>Viridiplantae</taxon>
        <taxon>Streptophyta</taxon>
        <taxon>Embryophyta</taxon>
        <taxon>Tracheophyta</taxon>
        <taxon>Spermatophyta</taxon>
        <taxon>Magnoliopsida</taxon>
        <taxon>eudicotyledons</taxon>
        <taxon>Gunneridae</taxon>
        <taxon>Pentapetalae</taxon>
        <taxon>rosids</taxon>
        <taxon>fabids</taxon>
        <taxon>Fabales</taxon>
        <taxon>Fabaceae</taxon>
        <taxon>Caesalpinioideae</taxon>
        <taxon>Cassia clade</taxon>
        <taxon>Senna</taxon>
    </lineage>
</organism>
<accession>A0A834WGM5</accession>
<reference evidence="1" key="1">
    <citation type="submission" date="2020-09" db="EMBL/GenBank/DDBJ databases">
        <title>Genome-Enabled Discovery of Anthraquinone Biosynthesis in Senna tora.</title>
        <authorList>
            <person name="Kang S.-H."/>
            <person name="Pandey R.P."/>
            <person name="Lee C.-M."/>
            <person name="Sim J.-S."/>
            <person name="Jeong J.-T."/>
            <person name="Choi B.-S."/>
            <person name="Jung M."/>
            <person name="Ginzburg D."/>
            <person name="Zhao K."/>
            <person name="Won S.Y."/>
            <person name="Oh T.-J."/>
            <person name="Yu Y."/>
            <person name="Kim N.-H."/>
            <person name="Lee O.R."/>
            <person name="Lee T.-H."/>
            <person name="Bashyal P."/>
            <person name="Kim T.-S."/>
            <person name="Lee W.-H."/>
            <person name="Kawkins C."/>
            <person name="Kim C.-K."/>
            <person name="Kim J.S."/>
            <person name="Ahn B.O."/>
            <person name="Rhee S.Y."/>
            <person name="Sohng J.K."/>
        </authorList>
    </citation>
    <scope>NUCLEOTIDE SEQUENCE</scope>
    <source>
        <tissue evidence="1">Leaf</tissue>
    </source>
</reference>
<dbReference type="AlphaFoldDB" id="A0A834WGM5"/>
<comment type="caution">
    <text evidence="1">The sequence shown here is derived from an EMBL/GenBank/DDBJ whole genome shotgun (WGS) entry which is preliminary data.</text>
</comment>